<accession>A0A5C7FNC1</accession>
<name>A0A5C7FNC1_9BACT</name>
<keyword evidence="1" id="KW-0732">Signal</keyword>
<dbReference type="AlphaFoldDB" id="A0A5C7FNC1"/>
<evidence type="ECO:0000313" key="2">
    <source>
        <dbReference type="EMBL" id="TXF86275.1"/>
    </source>
</evidence>
<sequence length="252" mass="27694">MLKTLYFSLAILLTSALGAQGLAGARNLDAAILIDLGYGPFTSAGDLSDRFGAGWSIDGGVTWLPKDSNIEFGFRVQYGFGTEVKEDVLSGLRTREGFIIGNQRSPADIQLRHRQLFIGPAAGYTFALGENKRAGIHLKTSLGYFFHRIRFQEDAVQVVPQLRDNLLPGYDQLTGGFAVHQFIGYQQLALDRRLNFYLGAEVMAGFTKALRNFDIPTGAPPSSEGRTDIVLGVKAGFIIPLYFGEGREIFYK</sequence>
<dbReference type="EMBL" id="VOXD01000041">
    <property type="protein sequence ID" value="TXF86275.1"/>
    <property type="molecule type" value="Genomic_DNA"/>
</dbReference>
<keyword evidence="3" id="KW-1185">Reference proteome</keyword>
<feature type="chain" id="PRO_5022878197" description="Outer membrane protein beta-barrel domain-containing protein" evidence="1">
    <location>
        <begin position="20"/>
        <end position="252"/>
    </location>
</feature>
<dbReference type="Proteomes" id="UP000321907">
    <property type="component" value="Unassembled WGS sequence"/>
</dbReference>
<reference evidence="2 3" key="1">
    <citation type="submission" date="2019-08" db="EMBL/GenBank/DDBJ databases">
        <title>Lewinella sp. strain SSH13 Genome sequencing and assembly.</title>
        <authorList>
            <person name="Kim I."/>
        </authorList>
    </citation>
    <scope>NUCLEOTIDE SEQUENCE [LARGE SCALE GENOMIC DNA]</scope>
    <source>
        <strain evidence="2 3">SSH13</strain>
    </source>
</reference>
<evidence type="ECO:0008006" key="4">
    <source>
        <dbReference type="Google" id="ProtNLM"/>
    </source>
</evidence>
<dbReference type="RefSeq" id="WP_147932499.1">
    <property type="nucleotide sequence ID" value="NZ_VOXD01000041.1"/>
</dbReference>
<evidence type="ECO:0000256" key="1">
    <source>
        <dbReference type="SAM" id="SignalP"/>
    </source>
</evidence>
<evidence type="ECO:0000313" key="3">
    <source>
        <dbReference type="Proteomes" id="UP000321907"/>
    </source>
</evidence>
<feature type="signal peptide" evidence="1">
    <location>
        <begin position="1"/>
        <end position="19"/>
    </location>
</feature>
<proteinExistence type="predicted"/>
<gene>
    <name evidence="2" type="ORF">FUA23_19735</name>
</gene>
<comment type="caution">
    <text evidence="2">The sequence shown here is derived from an EMBL/GenBank/DDBJ whole genome shotgun (WGS) entry which is preliminary data.</text>
</comment>
<protein>
    <recommendedName>
        <fullName evidence="4">Outer membrane protein beta-barrel domain-containing protein</fullName>
    </recommendedName>
</protein>
<organism evidence="2 3">
    <name type="scientific">Neolewinella aurantiaca</name>
    <dbReference type="NCBI Taxonomy" id="2602767"/>
    <lineage>
        <taxon>Bacteria</taxon>
        <taxon>Pseudomonadati</taxon>
        <taxon>Bacteroidota</taxon>
        <taxon>Saprospiria</taxon>
        <taxon>Saprospirales</taxon>
        <taxon>Lewinellaceae</taxon>
        <taxon>Neolewinella</taxon>
    </lineage>
</organism>
<dbReference type="OrthoDB" id="7475268at2"/>